<evidence type="ECO:0000256" key="1">
    <source>
        <dbReference type="SAM" id="MobiDB-lite"/>
    </source>
</evidence>
<evidence type="ECO:0000313" key="2">
    <source>
        <dbReference type="EMBL" id="KAK2832572.1"/>
    </source>
</evidence>
<proteinExistence type="predicted"/>
<organism evidence="2 3">
    <name type="scientific">Tachysurus vachellii</name>
    <name type="common">Darkbarbel catfish</name>
    <name type="synonym">Pelteobagrus vachellii</name>
    <dbReference type="NCBI Taxonomy" id="175792"/>
    <lineage>
        <taxon>Eukaryota</taxon>
        <taxon>Metazoa</taxon>
        <taxon>Chordata</taxon>
        <taxon>Craniata</taxon>
        <taxon>Vertebrata</taxon>
        <taxon>Euteleostomi</taxon>
        <taxon>Actinopterygii</taxon>
        <taxon>Neopterygii</taxon>
        <taxon>Teleostei</taxon>
        <taxon>Ostariophysi</taxon>
        <taxon>Siluriformes</taxon>
        <taxon>Bagridae</taxon>
        <taxon>Tachysurus</taxon>
    </lineage>
</organism>
<comment type="caution">
    <text evidence="2">The sequence shown here is derived from an EMBL/GenBank/DDBJ whole genome shotgun (WGS) entry which is preliminary data.</text>
</comment>
<feature type="compositionally biased region" description="Basic and acidic residues" evidence="1">
    <location>
        <begin position="474"/>
        <end position="487"/>
    </location>
</feature>
<dbReference type="PANTHER" id="PTHR37162">
    <property type="entry name" value="HAT FAMILY DIMERISATION DOMAINCONTAINING PROTEIN-RELATED"/>
    <property type="match status" value="1"/>
</dbReference>
<name>A0AA88M7T4_TACVA</name>
<dbReference type="AlphaFoldDB" id="A0AA88M7T4"/>
<feature type="region of interest" description="Disordered" evidence="1">
    <location>
        <begin position="474"/>
        <end position="496"/>
    </location>
</feature>
<dbReference type="EMBL" id="JAVHJS010000016">
    <property type="protein sequence ID" value="KAK2832572.1"/>
    <property type="molecule type" value="Genomic_DNA"/>
</dbReference>
<evidence type="ECO:0000313" key="3">
    <source>
        <dbReference type="Proteomes" id="UP001187315"/>
    </source>
</evidence>
<protein>
    <submittedName>
        <fullName evidence="2">Uncharacterized protein</fullName>
    </submittedName>
</protein>
<dbReference type="Proteomes" id="UP001187315">
    <property type="component" value="Unassembled WGS sequence"/>
</dbReference>
<keyword evidence="3" id="KW-1185">Reference proteome</keyword>
<sequence length="496" mass="57109">MKKETKITHFFREMTSEDRGQEICRQSSKDLQATTVDVASGNQESTAFQVSKTNEEATCSGPQSNSTPSKFFSSQAVLEAEIHWVIKMVRSHYSFNSSSDVSVIFNQMFPDRGIAKRFSCEKLLEKIKKTLSPLDPNKLLQISMDGPMVNWKFLKMLQEDKRQSDPSASKLLHLGSCALHVVHGSFQGGEKETGWKVGDVLRALWQLFHDSPARPFPLKFCAHRWVEDMAVAKRAIEIWPAVQMYINSHRKLPKSKVPSSASYCTVKEATADHLFCLLSSYIKREELEKLKTPLQLLKLDPQDKANHVPLKQLDTGFECIYFLSMTCKKMMERSSLMFKWRKFKRNILAQYKIFSIDINTHHKAEFQHFAYTSRLDRFLGNLISGRPEYTALWDLIKHLLTLSHGQGAVERGHSINKDMLVENLKERSLVALRMVQDAVAEHPMDEVLPRDLILHCKGARMRYVQYLEDEKKKKVETANERKRKDLQQEIANVNAK</sequence>
<reference evidence="2" key="1">
    <citation type="submission" date="2023-08" db="EMBL/GenBank/DDBJ databases">
        <title>Pelteobagrus vachellii genome.</title>
        <authorList>
            <person name="Liu H."/>
        </authorList>
    </citation>
    <scope>NUCLEOTIDE SEQUENCE</scope>
    <source>
        <strain evidence="2">PRFRI_2022a</strain>
        <tissue evidence="2">Muscle</tissue>
    </source>
</reference>
<gene>
    <name evidence="2" type="ORF">Q7C36_016034</name>
</gene>
<accession>A0AA88M7T4</accession>
<dbReference type="PANTHER" id="PTHR37162:SF11">
    <property type="match status" value="1"/>
</dbReference>